<keyword evidence="1" id="KW-0378">Hydrolase</keyword>
<dbReference type="SMART" id="SM00358">
    <property type="entry name" value="DSRM"/>
    <property type="match status" value="2"/>
</dbReference>
<feature type="domain" description="RNase III" evidence="3">
    <location>
        <begin position="85"/>
        <end position="93"/>
    </location>
</feature>
<dbReference type="GO" id="GO:0004525">
    <property type="term" value="F:ribonuclease III activity"/>
    <property type="evidence" value="ECO:0007669"/>
    <property type="project" value="InterPro"/>
</dbReference>
<gene>
    <name evidence="4" type="ORF">FPE_LOCUS2471</name>
</gene>
<dbReference type="CDD" id="cd00048">
    <property type="entry name" value="DSRM_SF"/>
    <property type="match status" value="1"/>
</dbReference>
<dbReference type="CDD" id="cd00593">
    <property type="entry name" value="RIBOc"/>
    <property type="match status" value="1"/>
</dbReference>
<organism evidence="4 5">
    <name type="scientific">Fraxinus pennsylvanica</name>
    <dbReference type="NCBI Taxonomy" id="56036"/>
    <lineage>
        <taxon>Eukaryota</taxon>
        <taxon>Viridiplantae</taxon>
        <taxon>Streptophyta</taxon>
        <taxon>Embryophyta</taxon>
        <taxon>Tracheophyta</taxon>
        <taxon>Spermatophyta</taxon>
        <taxon>Magnoliopsida</taxon>
        <taxon>eudicotyledons</taxon>
        <taxon>Gunneridae</taxon>
        <taxon>Pentapetalae</taxon>
        <taxon>asterids</taxon>
        <taxon>lamiids</taxon>
        <taxon>Lamiales</taxon>
        <taxon>Oleaceae</taxon>
        <taxon>Oleeae</taxon>
        <taxon>Fraxinus</taxon>
    </lineage>
</organism>
<dbReference type="PANTHER" id="PTHR14950">
    <property type="entry name" value="DICER-RELATED"/>
    <property type="match status" value="1"/>
</dbReference>
<proteinExistence type="predicted"/>
<dbReference type="AlphaFoldDB" id="A0AAD1YSB5"/>
<keyword evidence="5" id="KW-1185">Reference proteome</keyword>
<dbReference type="SMART" id="SM00535">
    <property type="entry name" value="RIBOc"/>
    <property type="match status" value="1"/>
</dbReference>
<accession>A0AAD1YSB5</accession>
<evidence type="ECO:0000259" key="3">
    <source>
        <dbReference type="PROSITE" id="PS00517"/>
    </source>
</evidence>
<dbReference type="InterPro" id="IPR000999">
    <property type="entry name" value="RNase_III_dom"/>
</dbReference>
<dbReference type="SUPFAM" id="SSF69065">
    <property type="entry name" value="RNase III domain-like"/>
    <property type="match status" value="1"/>
</dbReference>
<dbReference type="Gene3D" id="3.30.160.20">
    <property type="match status" value="2"/>
</dbReference>
<keyword evidence="2" id="KW-0694">RNA-binding</keyword>
<dbReference type="PROSITE" id="PS00517">
    <property type="entry name" value="RNASE_3_1"/>
    <property type="match status" value="1"/>
</dbReference>
<evidence type="ECO:0000256" key="2">
    <source>
        <dbReference type="ARBA" id="ARBA00022884"/>
    </source>
</evidence>
<dbReference type="PANTHER" id="PTHR14950:SF49">
    <property type="entry name" value="RIBONUCLEASE 3-LIKE PROTEIN 2-RELATED"/>
    <property type="match status" value="1"/>
</dbReference>
<evidence type="ECO:0000313" key="5">
    <source>
        <dbReference type="Proteomes" id="UP000834106"/>
    </source>
</evidence>
<evidence type="ECO:0000256" key="1">
    <source>
        <dbReference type="ARBA" id="ARBA00022801"/>
    </source>
</evidence>
<dbReference type="GO" id="GO:0005737">
    <property type="term" value="C:cytoplasm"/>
    <property type="evidence" value="ECO:0007669"/>
    <property type="project" value="TreeGrafter"/>
</dbReference>
<reference evidence="4" key="1">
    <citation type="submission" date="2023-05" db="EMBL/GenBank/DDBJ databases">
        <authorList>
            <person name="Huff M."/>
        </authorList>
    </citation>
    <scope>NUCLEOTIDE SEQUENCE</scope>
</reference>
<dbReference type="EMBL" id="OU503036">
    <property type="protein sequence ID" value="CAI9755040.1"/>
    <property type="molecule type" value="Genomic_DNA"/>
</dbReference>
<dbReference type="Pfam" id="PF00636">
    <property type="entry name" value="Ribonuclease_3"/>
    <property type="match status" value="1"/>
</dbReference>
<dbReference type="SUPFAM" id="SSF54768">
    <property type="entry name" value="dsRNA-binding domain-like"/>
    <property type="match status" value="2"/>
</dbReference>
<dbReference type="Pfam" id="PF14709">
    <property type="entry name" value="DND1_DSRM"/>
    <property type="match status" value="1"/>
</dbReference>
<evidence type="ECO:0000313" key="4">
    <source>
        <dbReference type="EMBL" id="CAI9755040.1"/>
    </source>
</evidence>
<dbReference type="InterPro" id="IPR036389">
    <property type="entry name" value="RNase_III_sf"/>
</dbReference>
<sequence>MVPVNLTVSLRQTQSVIREAQNLNMESPVHYTDNIPPEDEENQEISSIADSVRAVEKLLNYNFTDKKLLEEALTHSSYTGSASYQRLEFVGDAALGLAITNYVFLAYPDADQGQLSLVRAASISTEKLARVAIRHGSTEKLARVAIRHGLYKYVRHNATALDEKVMEFAISIQEEDDAEVHGGLIKAPKVLADIVESVAAAVYIDCNFNLKDMWMVIRDLLEPIVTLGMLEQQPQPVTMLFELCQKDGKQVDIRHWRKGERNIASVYVDGHFVASASAEQKENARLHAAKASLQKLSYTSSDMMRPDIFSELNGEMEIEGAKQKLHELCGKKKWPRPDYKVDREVGRSHEKKYVCSVQIEINESVLLSTGNEKTRIRDAENSAASAMLRGLRESKYV</sequence>
<dbReference type="GO" id="GO:0003723">
    <property type="term" value="F:RNA binding"/>
    <property type="evidence" value="ECO:0007669"/>
    <property type="project" value="UniProtKB-KW"/>
</dbReference>
<dbReference type="InterPro" id="IPR014720">
    <property type="entry name" value="dsRBD_dom"/>
</dbReference>
<protein>
    <recommendedName>
        <fullName evidence="3">RNase III domain-containing protein</fullName>
    </recommendedName>
</protein>
<dbReference type="GO" id="GO:0005634">
    <property type="term" value="C:nucleus"/>
    <property type="evidence" value="ECO:0007669"/>
    <property type="project" value="TreeGrafter"/>
</dbReference>
<dbReference type="GO" id="GO:0030422">
    <property type="term" value="P:siRNA processing"/>
    <property type="evidence" value="ECO:0007669"/>
    <property type="project" value="TreeGrafter"/>
</dbReference>
<name>A0AAD1YSB5_9LAMI</name>
<dbReference type="Proteomes" id="UP000834106">
    <property type="component" value="Chromosome 1"/>
</dbReference>
<dbReference type="Pfam" id="PF00035">
    <property type="entry name" value="dsrm"/>
    <property type="match status" value="1"/>
</dbReference>
<dbReference type="Gene3D" id="1.10.1520.10">
    <property type="entry name" value="Ribonuclease III domain"/>
    <property type="match status" value="2"/>
</dbReference>